<dbReference type="Proteomes" id="UP000298763">
    <property type="component" value="Chromosome"/>
</dbReference>
<dbReference type="GO" id="GO:0046306">
    <property type="term" value="P:alkanesulfonate catabolic process"/>
    <property type="evidence" value="ECO:0007669"/>
    <property type="project" value="TreeGrafter"/>
</dbReference>
<accession>A0A4P8HVL7</accession>
<dbReference type="SUPFAM" id="SSF51679">
    <property type="entry name" value="Bacterial luciferase-like"/>
    <property type="match status" value="1"/>
</dbReference>
<dbReference type="Gene3D" id="3.20.20.30">
    <property type="entry name" value="Luciferase-like domain"/>
    <property type="match status" value="1"/>
</dbReference>
<protein>
    <submittedName>
        <fullName evidence="6">Alkanesulfonate monooxygenase</fullName>
        <ecNumber evidence="6">1.14.14.5</ecNumber>
    </submittedName>
    <submittedName>
        <fullName evidence="7">LLM class flavin-dependent oxidoreductase</fullName>
    </submittedName>
</protein>
<dbReference type="AlphaFoldDB" id="A0A4P8HVL7"/>
<gene>
    <name evidence="7" type="ORF">FCL38_29605</name>
    <name evidence="6" type="ORF">FHS02_004876</name>
</gene>
<dbReference type="PANTHER" id="PTHR42847:SF4">
    <property type="entry name" value="ALKANESULFONATE MONOOXYGENASE-RELATED"/>
    <property type="match status" value="1"/>
</dbReference>
<dbReference type="InterPro" id="IPR011251">
    <property type="entry name" value="Luciferase-like_dom"/>
</dbReference>
<reference evidence="7 8" key="1">
    <citation type="submission" date="2019-05" db="EMBL/GenBank/DDBJ databases">
        <title>Draft Genome Sequences of Six Type Strains of the Genus Massilia.</title>
        <authorList>
            <person name="Miess H."/>
            <person name="Frediansyhah A."/>
            <person name="Gross H."/>
        </authorList>
    </citation>
    <scope>NUCLEOTIDE SEQUENCE [LARGE SCALE GENOMIC DNA]</scope>
    <source>
        <strain evidence="7 8">DSMZ 26121</strain>
    </source>
</reference>
<evidence type="ECO:0000256" key="1">
    <source>
        <dbReference type="ARBA" id="ARBA00022630"/>
    </source>
</evidence>
<evidence type="ECO:0000259" key="5">
    <source>
        <dbReference type="Pfam" id="PF00296"/>
    </source>
</evidence>
<keyword evidence="4 6" id="KW-0503">Monooxygenase</keyword>
<keyword evidence="3 6" id="KW-0560">Oxidoreductase</keyword>
<proteinExistence type="predicted"/>
<dbReference type="PANTHER" id="PTHR42847">
    <property type="entry name" value="ALKANESULFONATE MONOOXYGENASE"/>
    <property type="match status" value="1"/>
</dbReference>
<evidence type="ECO:0000256" key="3">
    <source>
        <dbReference type="ARBA" id="ARBA00023002"/>
    </source>
</evidence>
<dbReference type="RefSeq" id="WP_137316880.1">
    <property type="nucleotide sequence ID" value="NZ_CP040017.1"/>
</dbReference>
<reference evidence="6 9" key="2">
    <citation type="submission" date="2020-08" db="EMBL/GenBank/DDBJ databases">
        <title>Genomic Encyclopedia of Type Strains, Phase III (KMG-III): the genomes of soil and plant-associated and newly described type strains.</title>
        <authorList>
            <person name="Whitman W."/>
        </authorList>
    </citation>
    <scope>NUCLEOTIDE SEQUENCE [LARGE SCALE GENOMIC DNA]</scope>
    <source>
        <strain evidence="6 9">CECT 7753</strain>
    </source>
</reference>
<dbReference type="InterPro" id="IPR036661">
    <property type="entry name" value="Luciferase-like_sf"/>
</dbReference>
<keyword evidence="8" id="KW-1185">Reference proteome</keyword>
<dbReference type="Pfam" id="PF00296">
    <property type="entry name" value="Bac_luciferase"/>
    <property type="match status" value="1"/>
</dbReference>
<feature type="domain" description="Luciferase-like" evidence="5">
    <location>
        <begin position="49"/>
        <end position="331"/>
    </location>
</feature>
<dbReference type="EMBL" id="CP040017">
    <property type="protein sequence ID" value="QCP14107.1"/>
    <property type="molecule type" value="Genomic_DNA"/>
</dbReference>
<evidence type="ECO:0000313" key="6">
    <source>
        <dbReference type="EMBL" id="MBB3224017.1"/>
    </source>
</evidence>
<evidence type="ECO:0000313" key="8">
    <source>
        <dbReference type="Proteomes" id="UP000298763"/>
    </source>
</evidence>
<organism evidence="6 9">
    <name type="scientific">Pseudoduganella umbonata</name>
    <dbReference type="NCBI Taxonomy" id="864828"/>
    <lineage>
        <taxon>Bacteria</taxon>
        <taxon>Pseudomonadati</taxon>
        <taxon>Pseudomonadota</taxon>
        <taxon>Betaproteobacteria</taxon>
        <taxon>Burkholderiales</taxon>
        <taxon>Oxalobacteraceae</taxon>
        <taxon>Telluria group</taxon>
        <taxon>Pseudoduganella</taxon>
    </lineage>
</organism>
<evidence type="ECO:0000313" key="9">
    <source>
        <dbReference type="Proteomes" id="UP000584325"/>
    </source>
</evidence>
<keyword evidence="1" id="KW-0285">Flavoprotein</keyword>
<dbReference type="EC" id="1.14.14.5" evidence="6"/>
<sequence length="367" mass="40471">MTIKVFWQLPVHGDGAAISPELWTRGDYAAGRKEPHPYARTGRPRDGYTYFDYLAAVAGAAELARFDGAWIGLTADGEDPLVTAGAFVREARHLKFAPQLHAPLLSAVYAAKIANSYQRLSGGRLAWHLVTQPEKEGTQRQRPWHGRHWSEAEQVARTAEFLDVAKGFWFQPPFTYHGQYFEVENGGFAPALQGQPFPEVYLGGDSDAALELSARHADVHFLPLLPPAELVPRIARLDALAASHGRKLRYALAADVLARDEADTAWQALRTRWEDAAAVAEQSLPPFDQLRTGPNLWNGFGLTDPHAGAGLVGSYDEIVARVREYVALGIDSFVFNAHPALEEAVRLGERLLPRLRLLDGEQQLNAA</sequence>
<dbReference type="Proteomes" id="UP000584325">
    <property type="component" value="Unassembled WGS sequence"/>
</dbReference>
<evidence type="ECO:0000313" key="7">
    <source>
        <dbReference type="EMBL" id="QCP14107.1"/>
    </source>
</evidence>
<evidence type="ECO:0000256" key="2">
    <source>
        <dbReference type="ARBA" id="ARBA00022643"/>
    </source>
</evidence>
<dbReference type="OrthoDB" id="9814695at2"/>
<evidence type="ECO:0000256" key="4">
    <source>
        <dbReference type="ARBA" id="ARBA00023033"/>
    </source>
</evidence>
<keyword evidence="2" id="KW-0288">FMN</keyword>
<dbReference type="EMBL" id="JACHXS010000011">
    <property type="protein sequence ID" value="MBB3224017.1"/>
    <property type="molecule type" value="Genomic_DNA"/>
</dbReference>
<dbReference type="InterPro" id="IPR050172">
    <property type="entry name" value="SsuD_RutA_monooxygenase"/>
</dbReference>
<dbReference type="GO" id="GO:0008726">
    <property type="term" value="F:alkanesulfonate monooxygenase activity"/>
    <property type="evidence" value="ECO:0007669"/>
    <property type="project" value="UniProtKB-EC"/>
</dbReference>
<name>A0A4P8HVL7_9BURK</name>